<keyword evidence="3" id="KW-0206">Cytoskeleton</keyword>
<dbReference type="GO" id="GO:0005856">
    <property type="term" value="C:cytoskeleton"/>
    <property type="evidence" value="ECO:0007669"/>
    <property type="project" value="UniProtKB-SubCell"/>
</dbReference>
<dbReference type="PANTHER" id="PTHR24107:SF20">
    <property type="entry name" value="DYNEIN REGULATORY COMPLEX SUBUNIT 5"/>
    <property type="match status" value="1"/>
</dbReference>
<evidence type="ECO:0000256" key="2">
    <source>
        <dbReference type="ARBA" id="ARBA00022490"/>
    </source>
</evidence>
<keyword evidence="5" id="KW-1185">Reference proteome</keyword>
<comment type="caution">
    <text evidence="4">The sequence shown here is derived from an EMBL/GenBank/DDBJ whole genome shotgun (WGS) entry which is preliminary data.</text>
</comment>
<sequence>MKIPSAIDTNTLKAYEAHPKAVSGHNQALESFNLEAWHQQLPESLQQLCVETIAKNWTDNPILDEIILSVDRYLLLDILDTNLPLKLTVPRIPDDVYWRKCYLEKWPKQLPDKVKPVEFTEIFRDTRKLSSACSDGNGRISRRSSQASLGKIKTKTFISKDSDKKTWKQCYLEMYLKDYLENLKPENYDAKKMKELSDLCSPYVKTLRMDQMQCSESSPNRIPLNSVLSAFQPLKELSICFKQTYVGEQFSWNVVTTAFQDIKTMAKGLEKLRLQVLKIRNSDINCDKLITILKPLLKHKIEVLDFYHCKISDKGTCAIAKFILEVPVKELNLANNRIGSKGITYLSYALLQPKCAVTKLDLHLNHLGDDAGNLLLNSINRNNSLKYLCLSGCGFRNNFSVASLLRGNSLLEILDISNNNLGESIGETILEGLKYNSSIRRLDLRMCRIPSETEFQIQELVNDKKRKKIIIETTQDDVELDLDAAQLEMILQ</sequence>
<dbReference type="Pfam" id="PF13516">
    <property type="entry name" value="LRR_6"/>
    <property type="match status" value="1"/>
</dbReference>
<dbReference type="Pfam" id="PF00560">
    <property type="entry name" value="LRR_1"/>
    <property type="match status" value="1"/>
</dbReference>
<evidence type="ECO:0000256" key="1">
    <source>
        <dbReference type="ARBA" id="ARBA00004245"/>
    </source>
</evidence>
<gene>
    <name evidence="4" type="ORF">NQ315_017073</name>
</gene>
<evidence type="ECO:0000256" key="3">
    <source>
        <dbReference type="ARBA" id="ARBA00023212"/>
    </source>
</evidence>
<dbReference type="Proteomes" id="UP001159042">
    <property type="component" value="Unassembled WGS sequence"/>
</dbReference>
<dbReference type="InterPro" id="IPR032675">
    <property type="entry name" value="LRR_dom_sf"/>
</dbReference>
<dbReference type="InterPro" id="IPR001611">
    <property type="entry name" value="Leu-rich_rpt"/>
</dbReference>
<reference evidence="4 5" key="1">
    <citation type="journal article" date="2023" name="Insect Mol. Biol.">
        <title>Genome sequencing provides insights into the evolution of gene families encoding plant cell wall-degrading enzymes in longhorned beetles.</title>
        <authorList>
            <person name="Shin N.R."/>
            <person name="Okamura Y."/>
            <person name="Kirsch R."/>
            <person name="Pauchet Y."/>
        </authorList>
    </citation>
    <scope>NUCLEOTIDE SEQUENCE [LARGE SCALE GENOMIC DNA]</scope>
    <source>
        <strain evidence="4">EAD_L_NR</strain>
    </source>
</reference>
<dbReference type="AlphaFoldDB" id="A0AAV8VHR5"/>
<dbReference type="Gene3D" id="3.80.10.10">
    <property type="entry name" value="Ribonuclease Inhibitor"/>
    <property type="match status" value="1"/>
</dbReference>
<evidence type="ECO:0008006" key="6">
    <source>
        <dbReference type="Google" id="ProtNLM"/>
    </source>
</evidence>
<dbReference type="EMBL" id="JANEYG010000092">
    <property type="protein sequence ID" value="KAJ8913522.1"/>
    <property type="molecule type" value="Genomic_DNA"/>
</dbReference>
<name>A0AAV8VHR5_9CUCU</name>
<accession>A0AAV8VHR5</accession>
<dbReference type="PANTHER" id="PTHR24107">
    <property type="entry name" value="YNEIN REGULATORY COMPLEX SUBUNIT 5"/>
    <property type="match status" value="1"/>
</dbReference>
<evidence type="ECO:0000313" key="5">
    <source>
        <dbReference type="Proteomes" id="UP001159042"/>
    </source>
</evidence>
<dbReference type="SUPFAM" id="SSF52047">
    <property type="entry name" value="RNI-like"/>
    <property type="match status" value="1"/>
</dbReference>
<organism evidence="4 5">
    <name type="scientific">Exocentrus adspersus</name>
    <dbReference type="NCBI Taxonomy" id="1586481"/>
    <lineage>
        <taxon>Eukaryota</taxon>
        <taxon>Metazoa</taxon>
        <taxon>Ecdysozoa</taxon>
        <taxon>Arthropoda</taxon>
        <taxon>Hexapoda</taxon>
        <taxon>Insecta</taxon>
        <taxon>Pterygota</taxon>
        <taxon>Neoptera</taxon>
        <taxon>Endopterygota</taxon>
        <taxon>Coleoptera</taxon>
        <taxon>Polyphaga</taxon>
        <taxon>Cucujiformia</taxon>
        <taxon>Chrysomeloidea</taxon>
        <taxon>Cerambycidae</taxon>
        <taxon>Lamiinae</taxon>
        <taxon>Acanthocinini</taxon>
        <taxon>Exocentrus</taxon>
    </lineage>
</organism>
<keyword evidence="2" id="KW-0963">Cytoplasm</keyword>
<dbReference type="InterPro" id="IPR052410">
    <property type="entry name" value="DRC5"/>
</dbReference>
<dbReference type="SMART" id="SM00368">
    <property type="entry name" value="LRR_RI"/>
    <property type="match status" value="4"/>
</dbReference>
<proteinExistence type="predicted"/>
<comment type="subcellular location">
    <subcellularLocation>
        <location evidence="1">Cytoplasm</location>
        <location evidence="1">Cytoskeleton</location>
    </subcellularLocation>
</comment>
<evidence type="ECO:0000313" key="4">
    <source>
        <dbReference type="EMBL" id="KAJ8913522.1"/>
    </source>
</evidence>
<protein>
    <recommendedName>
        <fullName evidence="6">T-complex-associated testis-expressed protein 1</fullName>
    </recommendedName>
</protein>